<evidence type="ECO:0000256" key="2">
    <source>
        <dbReference type="ARBA" id="ARBA00005022"/>
    </source>
</evidence>
<keyword evidence="8" id="KW-0408">Iron</keyword>
<keyword evidence="4" id="KW-0479">Metal-binding</keyword>
<evidence type="ECO:0000259" key="10">
    <source>
        <dbReference type="Pfam" id="PF06155"/>
    </source>
</evidence>
<evidence type="ECO:0000259" key="9">
    <source>
        <dbReference type="Pfam" id="PF02668"/>
    </source>
</evidence>
<protein>
    <recommendedName>
        <fullName evidence="13">Gamma-butyrobetaine dioxygenase</fullName>
    </recommendedName>
</protein>
<dbReference type="FunFam" id="3.30.2020.30:FF:000002">
    <property type="entry name" value="Putative gamma-butyrobetaine dioxygenase"/>
    <property type="match status" value="1"/>
</dbReference>
<proteinExistence type="inferred from homology"/>
<evidence type="ECO:0000256" key="4">
    <source>
        <dbReference type="ARBA" id="ARBA00022723"/>
    </source>
</evidence>
<dbReference type="Proteomes" id="UP001497623">
    <property type="component" value="Unassembled WGS sequence"/>
</dbReference>
<sequence>MASSKHPAQLLKTVSSRVLASTGAPTTGHSGQMSHRVVHTTRPRVSYFTKVTGRPYPQSWSSMRHLSLAAQTRQQDLATRQQPVVATSVLHSQMVNDAIRVEFADGSTSDLSHLWLRDNCQCEKCYSKSALGRISLLKNLDLDSHPVHVQELENGSITVEWNDGHLSEFSGEWLHQRAFNQTARQKRRNQYALKKVRWDGAFRPKEFDYCNMLNDDQHLLDWHLAMERDGFTLIRNSPDKDVAGPELIEHIAVVKQSHYGPHSPVVVRADANNIAWTNSELGLHNDLAQYEYMAGIIFIHCKHQHVGSGGESLVSDGLYAAEKLRRQHPEAFKLLTTTDNYYWDKGVANLPWEQEEFFKIARMPVIKLDNNKEVIQVAVNNAVRDSYLDLPAHKVKQFYEAMKIYNDVLYENAITFKMAEGDMIVLDNIRCLHGRLGYEAHSTRHLESSYLDWDEARCRRRRLQEKLGVV</sequence>
<evidence type="ECO:0008006" key="13">
    <source>
        <dbReference type="Google" id="ProtNLM"/>
    </source>
</evidence>
<organism evidence="11 12">
    <name type="scientific">Meganyctiphanes norvegica</name>
    <name type="common">Northern krill</name>
    <name type="synonym">Thysanopoda norvegica</name>
    <dbReference type="NCBI Taxonomy" id="48144"/>
    <lineage>
        <taxon>Eukaryota</taxon>
        <taxon>Metazoa</taxon>
        <taxon>Ecdysozoa</taxon>
        <taxon>Arthropoda</taxon>
        <taxon>Crustacea</taxon>
        <taxon>Multicrustacea</taxon>
        <taxon>Malacostraca</taxon>
        <taxon>Eumalacostraca</taxon>
        <taxon>Eucarida</taxon>
        <taxon>Euphausiacea</taxon>
        <taxon>Euphausiidae</taxon>
        <taxon>Meganyctiphanes</taxon>
    </lineage>
</organism>
<comment type="similarity">
    <text evidence="3">Belongs to the gamma-BBH/TMLD family.</text>
</comment>
<dbReference type="GO" id="GO:0046872">
    <property type="term" value="F:metal ion binding"/>
    <property type="evidence" value="ECO:0007669"/>
    <property type="project" value="UniProtKB-KW"/>
</dbReference>
<keyword evidence="12" id="KW-1185">Reference proteome</keyword>
<dbReference type="PANTHER" id="PTHR10696">
    <property type="entry name" value="GAMMA-BUTYROBETAINE HYDROXYLASE-RELATED"/>
    <property type="match status" value="1"/>
</dbReference>
<comment type="pathway">
    <text evidence="2">Amine and polyamine biosynthesis; carnitine biosynthesis.</text>
</comment>
<name>A0AAV2RV24_MEGNR</name>
<evidence type="ECO:0000256" key="7">
    <source>
        <dbReference type="ARBA" id="ARBA00023002"/>
    </source>
</evidence>
<dbReference type="InterPro" id="IPR038492">
    <property type="entry name" value="GBBH-like_N_sf"/>
</dbReference>
<dbReference type="AlphaFoldDB" id="A0AAV2RV24"/>
<dbReference type="Pfam" id="PF06155">
    <property type="entry name" value="GBBH-like_N"/>
    <property type="match status" value="1"/>
</dbReference>
<evidence type="ECO:0000256" key="8">
    <source>
        <dbReference type="ARBA" id="ARBA00023004"/>
    </source>
</evidence>
<evidence type="ECO:0000256" key="1">
    <source>
        <dbReference type="ARBA" id="ARBA00001954"/>
    </source>
</evidence>
<keyword evidence="7" id="KW-0560">Oxidoreductase</keyword>
<dbReference type="SUPFAM" id="SSF51197">
    <property type="entry name" value="Clavaminate synthase-like"/>
    <property type="match status" value="1"/>
</dbReference>
<dbReference type="EMBL" id="CAXKWB010035054">
    <property type="protein sequence ID" value="CAL4145755.1"/>
    <property type="molecule type" value="Genomic_DNA"/>
</dbReference>
<dbReference type="Gene3D" id="3.60.130.10">
    <property type="entry name" value="Clavaminate synthase-like"/>
    <property type="match status" value="1"/>
</dbReference>
<evidence type="ECO:0000256" key="3">
    <source>
        <dbReference type="ARBA" id="ARBA00008654"/>
    </source>
</evidence>
<dbReference type="GO" id="GO:0005739">
    <property type="term" value="C:mitochondrion"/>
    <property type="evidence" value="ECO:0007669"/>
    <property type="project" value="TreeGrafter"/>
</dbReference>
<feature type="domain" description="TauD/TfdA-like" evidence="9">
    <location>
        <begin position="203"/>
        <end position="449"/>
    </location>
</feature>
<keyword evidence="6" id="KW-0223">Dioxygenase</keyword>
<dbReference type="Pfam" id="PF02668">
    <property type="entry name" value="TauD"/>
    <property type="match status" value="1"/>
</dbReference>
<comment type="cofactor">
    <cofactor evidence="1">
        <name>Fe(2+)</name>
        <dbReference type="ChEBI" id="CHEBI:29033"/>
    </cofactor>
</comment>
<feature type="domain" description="Gamma-butyrobetaine hydroxylase-like N-terminal" evidence="10">
    <location>
        <begin position="96"/>
        <end position="175"/>
    </location>
</feature>
<evidence type="ECO:0000313" key="11">
    <source>
        <dbReference type="EMBL" id="CAL4145755.1"/>
    </source>
</evidence>
<evidence type="ECO:0000313" key="12">
    <source>
        <dbReference type="Proteomes" id="UP001497623"/>
    </source>
</evidence>
<dbReference type="InterPro" id="IPR050411">
    <property type="entry name" value="AlphaKG_dependent_hydroxylases"/>
</dbReference>
<evidence type="ECO:0000256" key="5">
    <source>
        <dbReference type="ARBA" id="ARBA00022873"/>
    </source>
</evidence>
<keyword evidence="5" id="KW-0124">Carnitine biosynthesis</keyword>
<accession>A0AAV2RV24</accession>
<dbReference type="InterPro" id="IPR003819">
    <property type="entry name" value="TauD/TfdA-like"/>
</dbReference>
<dbReference type="GO" id="GO:0016706">
    <property type="term" value="F:2-oxoglutarate-dependent dioxygenase activity"/>
    <property type="evidence" value="ECO:0007669"/>
    <property type="project" value="UniProtKB-ARBA"/>
</dbReference>
<reference evidence="11 12" key="1">
    <citation type="submission" date="2024-05" db="EMBL/GenBank/DDBJ databases">
        <authorList>
            <person name="Wallberg A."/>
        </authorList>
    </citation>
    <scope>NUCLEOTIDE SEQUENCE [LARGE SCALE GENOMIC DNA]</scope>
</reference>
<gene>
    <name evidence="11" type="ORF">MNOR_LOCUS29769</name>
</gene>
<evidence type="ECO:0000256" key="6">
    <source>
        <dbReference type="ARBA" id="ARBA00022964"/>
    </source>
</evidence>
<comment type="caution">
    <text evidence="11">The sequence shown here is derived from an EMBL/GenBank/DDBJ whole genome shotgun (WGS) entry which is preliminary data.</text>
</comment>
<dbReference type="Gene3D" id="3.30.2020.30">
    <property type="match status" value="1"/>
</dbReference>
<dbReference type="InterPro" id="IPR042098">
    <property type="entry name" value="TauD-like_sf"/>
</dbReference>
<dbReference type="GO" id="GO:0045329">
    <property type="term" value="P:carnitine biosynthetic process"/>
    <property type="evidence" value="ECO:0007669"/>
    <property type="project" value="UniProtKB-KW"/>
</dbReference>
<dbReference type="PANTHER" id="PTHR10696:SF33">
    <property type="entry name" value="GAMMA-BUTYROBETAINE DIOXYGENASE"/>
    <property type="match status" value="1"/>
</dbReference>
<dbReference type="InterPro" id="IPR010376">
    <property type="entry name" value="GBBH-like_N"/>
</dbReference>